<keyword evidence="3" id="KW-0285">Flavoprotein</keyword>
<comment type="cofactor">
    <cofactor evidence="1">
        <name>FAD</name>
        <dbReference type="ChEBI" id="CHEBI:57692"/>
    </cofactor>
</comment>
<dbReference type="InterPro" id="IPR050741">
    <property type="entry name" value="Acyl-CoA_dehydrogenase"/>
</dbReference>
<dbReference type="Gene3D" id="1.10.540.10">
    <property type="entry name" value="Acyl-CoA dehydrogenase/oxidase, N-terminal domain"/>
    <property type="match status" value="1"/>
</dbReference>
<dbReference type="GO" id="GO:0033539">
    <property type="term" value="P:fatty acid beta-oxidation using acyl-CoA dehydrogenase"/>
    <property type="evidence" value="ECO:0007669"/>
    <property type="project" value="TreeGrafter"/>
</dbReference>
<dbReference type="InterPro" id="IPR046373">
    <property type="entry name" value="Acyl-CoA_Oxase/DH_mid-dom_sf"/>
</dbReference>
<dbReference type="PANTHER" id="PTHR48083">
    <property type="entry name" value="MEDIUM-CHAIN SPECIFIC ACYL-COA DEHYDROGENASE, MITOCHONDRIAL-RELATED"/>
    <property type="match status" value="1"/>
</dbReference>
<evidence type="ECO:0000256" key="4">
    <source>
        <dbReference type="ARBA" id="ARBA00022827"/>
    </source>
</evidence>
<evidence type="ECO:0000256" key="1">
    <source>
        <dbReference type="ARBA" id="ARBA00001974"/>
    </source>
</evidence>
<evidence type="ECO:0000313" key="7">
    <source>
        <dbReference type="EMBL" id="GGD10475.1"/>
    </source>
</evidence>
<comment type="caution">
    <text evidence="7">The sequence shown here is derived from an EMBL/GenBank/DDBJ whole genome shotgun (WGS) entry which is preliminary data.</text>
</comment>
<dbReference type="PANTHER" id="PTHR48083:SF37">
    <property type="entry name" value="DEHYDROGENASE, PUTATIVE-RELATED"/>
    <property type="match status" value="1"/>
</dbReference>
<dbReference type="InterPro" id="IPR037069">
    <property type="entry name" value="AcylCoA_DH/ox_N_sf"/>
</dbReference>
<keyword evidence="8" id="KW-1185">Reference proteome</keyword>
<reference evidence="7" key="2">
    <citation type="submission" date="2020-09" db="EMBL/GenBank/DDBJ databases">
        <authorList>
            <person name="Sun Q."/>
            <person name="Zhou Y."/>
        </authorList>
    </citation>
    <scope>NUCLEOTIDE SEQUENCE</scope>
    <source>
        <strain evidence="7">CGMCC 1.15493</strain>
    </source>
</reference>
<dbReference type="Proteomes" id="UP000613160">
    <property type="component" value="Unassembled WGS sequence"/>
</dbReference>
<dbReference type="InterPro" id="IPR036250">
    <property type="entry name" value="AcylCo_DH-like_C"/>
</dbReference>
<dbReference type="InterPro" id="IPR009075">
    <property type="entry name" value="AcylCo_DH/oxidase_C"/>
</dbReference>
<dbReference type="GO" id="GO:0005737">
    <property type="term" value="C:cytoplasm"/>
    <property type="evidence" value="ECO:0007669"/>
    <property type="project" value="TreeGrafter"/>
</dbReference>
<dbReference type="Gene3D" id="2.40.110.10">
    <property type="entry name" value="Butyryl-CoA Dehydrogenase, subunit A, domain 2"/>
    <property type="match status" value="1"/>
</dbReference>
<comment type="similarity">
    <text evidence="2">Belongs to the acyl-CoA dehydrogenase family.</text>
</comment>
<evidence type="ECO:0000256" key="5">
    <source>
        <dbReference type="ARBA" id="ARBA00023002"/>
    </source>
</evidence>
<dbReference type="EMBL" id="BMJJ01000002">
    <property type="protein sequence ID" value="GGD10475.1"/>
    <property type="molecule type" value="Genomic_DNA"/>
</dbReference>
<dbReference type="RefSeq" id="WP_188849629.1">
    <property type="nucleotide sequence ID" value="NZ_BMJJ01000002.1"/>
</dbReference>
<dbReference type="Pfam" id="PF00441">
    <property type="entry name" value="Acyl-CoA_dh_1"/>
    <property type="match status" value="1"/>
</dbReference>
<accession>A0A917D8Z1</accession>
<dbReference type="InterPro" id="IPR009100">
    <property type="entry name" value="AcylCoA_DH/oxidase_NM_dom_sf"/>
</dbReference>
<protein>
    <recommendedName>
        <fullName evidence="6">Acyl-CoA dehydrogenase/oxidase C-terminal domain-containing protein</fullName>
    </recommendedName>
</protein>
<proteinExistence type="inferred from homology"/>
<feature type="domain" description="Acyl-CoA dehydrogenase/oxidase C-terminal" evidence="6">
    <location>
        <begin position="208"/>
        <end position="332"/>
    </location>
</feature>
<dbReference type="GO" id="GO:0050660">
    <property type="term" value="F:flavin adenine dinucleotide binding"/>
    <property type="evidence" value="ECO:0007669"/>
    <property type="project" value="InterPro"/>
</dbReference>
<organism evidence="7 8">
    <name type="scientific">Aureimonas glaciei</name>
    <dbReference type="NCBI Taxonomy" id="1776957"/>
    <lineage>
        <taxon>Bacteria</taxon>
        <taxon>Pseudomonadati</taxon>
        <taxon>Pseudomonadota</taxon>
        <taxon>Alphaproteobacteria</taxon>
        <taxon>Hyphomicrobiales</taxon>
        <taxon>Aurantimonadaceae</taxon>
        <taxon>Aureimonas</taxon>
    </lineage>
</organism>
<dbReference type="SUPFAM" id="SSF47203">
    <property type="entry name" value="Acyl-CoA dehydrogenase C-terminal domain-like"/>
    <property type="match status" value="1"/>
</dbReference>
<evidence type="ECO:0000256" key="3">
    <source>
        <dbReference type="ARBA" id="ARBA00022630"/>
    </source>
</evidence>
<gene>
    <name evidence="7" type="ORF">GCM10011335_11710</name>
</gene>
<dbReference type="SUPFAM" id="SSF56645">
    <property type="entry name" value="Acyl-CoA dehydrogenase NM domain-like"/>
    <property type="match status" value="1"/>
</dbReference>
<sequence length="360" mass="38512">MQHERLDAPVFSGLTQRLAAQAADSDRSGEFPAKSFDILRAGGHIAAPPVAVSDIGTLLLLLAAVGRGCLSTGRIFEGHCNAMLLIDTCGTPAQRKAARAVAAKGGVFGVWNTDMPGNPLRLEDGQLIGAKNFSSGVDGLSHAIVTIATTTGRQMLVVPLEDLEIDRSWWKPMGMHASGSHIVDFTGRTALFEWALGRPDDYIAQPWFSGGAIRFAAVQLGGMHAVFDVAVEHLARIRRDGDPYQRQRIARMGIAVETGYAWLDRAATAWREAAEAKTPTSSERLVSTSNAFRTVVETEALAVLELAERSVGAGGFIAPHPLERLVRDLRTYLRQPNPDGALAALGEAISAGRWAPGMNA</sequence>
<evidence type="ECO:0000313" key="8">
    <source>
        <dbReference type="Proteomes" id="UP000613160"/>
    </source>
</evidence>
<keyword evidence="5" id="KW-0560">Oxidoreductase</keyword>
<keyword evidence="4" id="KW-0274">FAD</keyword>
<reference evidence="7" key="1">
    <citation type="journal article" date="2014" name="Int. J. Syst. Evol. Microbiol.">
        <title>Complete genome sequence of Corynebacterium casei LMG S-19264T (=DSM 44701T), isolated from a smear-ripened cheese.</title>
        <authorList>
            <consortium name="US DOE Joint Genome Institute (JGI-PGF)"/>
            <person name="Walter F."/>
            <person name="Albersmeier A."/>
            <person name="Kalinowski J."/>
            <person name="Ruckert C."/>
        </authorList>
    </citation>
    <scope>NUCLEOTIDE SEQUENCE</scope>
    <source>
        <strain evidence="7">CGMCC 1.15493</strain>
    </source>
</reference>
<dbReference type="GO" id="GO:0003995">
    <property type="term" value="F:acyl-CoA dehydrogenase activity"/>
    <property type="evidence" value="ECO:0007669"/>
    <property type="project" value="TreeGrafter"/>
</dbReference>
<dbReference type="Gene3D" id="1.20.140.10">
    <property type="entry name" value="Butyryl-CoA Dehydrogenase, subunit A, domain 3"/>
    <property type="match status" value="1"/>
</dbReference>
<name>A0A917D8Z1_9HYPH</name>
<dbReference type="AlphaFoldDB" id="A0A917D8Z1"/>
<evidence type="ECO:0000256" key="2">
    <source>
        <dbReference type="ARBA" id="ARBA00009347"/>
    </source>
</evidence>
<evidence type="ECO:0000259" key="6">
    <source>
        <dbReference type="Pfam" id="PF00441"/>
    </source>
</evidence>
<dbReference type="PIRSF" id="PIRSF016578">
    <property type="entry name" value="HsaA"/>
    <property type="match status" value="1"/>
</dbReference>